<geneLocation type="plasmid" evidence="5 6">
    <name>pA</name>
</geneLocation>
<gene>
    <name evidence="5" type="ORF">NE863_24800</name>
</gene>
<dbReference type="PANTHER" id="PTHR30576">
    <property type="entry name" value="COLANIC BIOSYNTHESIS UDP-GLUCOSE LIPID CARRIER TRANSFERASE"/>
    <property type="match status" value="1"/>
</dbReference>
<sequence>MKRCFDIVFALVAGLLSLPIMLVVGIAVAIWLGRPVLFYQTRAGLDRRPFRMMKFRSMSDARDAEGRPLSDAERTGRFGLLLRRTRLDELPEFWNILIGDMSLIGPRPILPETIDALGERGVRRCSVRPGLTGWAQISGNAILSNDDKLDLDLWYIANRSAWVDLKIIAETVLVMILGDRISERRLSAARQSVPER</sequence>
<dbReference type="Pfam" id="PF02397">
    <property type="entry name" value="Bac_transf"/>
    <property type="match status" value="1"/>
</dbReference>
<dbReference type="AlphaFoldDB" id="A0A9Q8YD29"/>
<evidence type="ECO:0000256" key="1">
    <source>
        <dbReference type="ARBA" id="ARBA00006464"/>
    </source>
</evidence>
<comment type="similarity">
    <text evidence="1">Belongs to the bacterial sugar transferase family.</text>
</comment>
<dbReference type="RefSeq" id="WP_060520987.1">
    <property type="nucleotide sequence ID" value="NZ_CAXURO020000002.1"/>
</dbReference>
<dbReference type="InterPro" id="IPR003362">
    <property type="entry name" value="Bact_transf"/>
</dbReference>
<evidence type="ECO:0000313" key="6">
    <source>
        <dbReference type="Proteomes" id="UP001055460"/>
    </source>
</evidence>
<evidence type="ECO:0000256" key="3">
    <source>
        <dbReference type="SAM" id="Phobius"/>
    </source>
</evidence>
<keyword evidence="3" id="KW-0472">Membrane</keyword>
<keyword evidence="3" id="KW-1133">Transmembrane helix</keyword>
<dbReference type="Proteomes" id="UP001055460">
    <property type="component" value="Plasmid pA"/>
</dbReference>
<evidence type="ECO:0000256" key="2">
    <source>
        <dbReference type="ARBA" id="ARBA00023169"/>
    </source>
</evidence>
<keyword evidence="3" id="KW-0812">Transmembrane</keyword>
<keyword evidence="5" id="KW-0614">Plasmid</keyword>
<dbReference type="PANTHER" id="PTHR30576:SF8">
    <property type="entry name" value="UNDECAPRENYL-PHOSPHATE GALACTOSE PHOSPHOTRANSFERASE"/>
    <property type="match status" value="1"/>
</dbReference>
<proteinExistence type="inferred from homology"/>
<organism evidence="5 6">
    <name type="scientific">Ensifer adhaerens</name>
    <name type="common">Sinorhizobium morelense</name>
    <dbReference type="NCBI Taxonomy" id="106592"/>
    <lineage>
        <taxon>Bacteria</taxon>
        <taxon>Pseudomonadati</taxon>
        <taxon>Pseudomonadota</taxon>
        <taxon>Alphaproteobacteria</taxon>
        <taxon>Hyphomicrobiales</taxon>
        <taxon>Rhizobiaceae</taxon>
        <taxon>Sinorhizobium/Ensifer group</taxon>
        <taxon>Ensifer</taxon>
    </lineage>
</organism>
<evidence type="ECO:0000259" key="4">
    <source>
        <dbReference type="Pfam" id="PF02397"/>
    </source>
</evidence>
<dbReference type="GO" id="GO:0016780">
    <property type="term" value="F:phosphotransferase activity, for other substituted phosphate groups"/>
    <property type="evidence" value="ECO:0007669"/>
    <property type="project" value="TreeGrafter"/>
</dbReference>
<dbReference type="GO" id="GO:0000271">
    <property type="term" value="P:polysaccharide biosynthetic process"/>
    <property type="evidence" value="ECO:0007669"/>
    <property type="project" value="UniProtKB-KW"/>
</dbReference>
<evidence type="ECO:0000313" key="5">
    <source>
        <dbReference type="EMBL" id="USJ25692.1"/>
    </source>
</evidence>
<reference evidence="5" key="1">
    <citation type="submission" date="2022-06" db="EMBL/GenBank/DDBJ databases">
        <title>Physiological and biochemical characterization and genomic elucidation of a strain of the genus Ensifer adhaerens M8 that combines arsenic oxidation and chromium reduction.</title>
        <authorList>
            <person name="Li X."/>
            <person name="Yu c."/>
        </authorList>
    </citation>
    <scope>NUCLEOTIDE SEQUENCE</scope>
    <source>
        <strain evidence="5">M8</strain>
        <plasmid evidence="5">pA</plasmid>
    </source>
</reference>
<keyword evidence="2" id="KW-0270">Exopolysaccharide synthesis</keyword>
<dbReference type="EMBL" id="CP098808">
    <property type="protein sequence ID" value="USJ25692.1"/>
    <property type="molecule type" value="Genomic_DNA"/>
</dbReference>
<name>A0A9Q8YD29_ENSAD</name>
<keyword evidence="5" id="KW-0808">Transferase</keyword>
<feature type="transmembrane region" description="Helical" evidence="3">
    <location>
        <begin position="7"/>
        <end position="32"/>
    </location>
</feature>
<accession>A0A9Q8YD29</accession>
<dbReference type="OrthoDB" id="9808602at2"/>
<protein>
    <submittedName>
        <fullName evidence="5">Sugar transferase</fullName>
    </submittedName>
</protein>
<feature type="domain" description="Bacterial sugar transferase" evidence="4">
    <location>
        <begin position="2"/>
        <end position="176"/>
    </location>
</feature>